<dbReference type="PANTHER" id="PTHR46796:SF6">
    <property type="entry name" value="ARAC SUBFAMILY"/>
    <property type="match status" value="1"/>
</dbReference>
<keyword evidence="2" id="KW-0238">DNA-binding</keyword>
<feature type="domain" description="HTH araC/xylS-type" evidence="4">
    <location>
        <begin position="180"/>
        <end position="278"/>
    </location>
</feature>
<dbReference type="Gene3D" id="2.60.120.280">
    <property type="entry name" value="Regulatory protein AraC"/>
    <property type="match status" value="1"/>
</dbReference>
<dbReference type="KEGG" id="ppsc:EHS13_15045"/>
<dbReference type="AlphaFoldDB" id="A0A6B8RYF2"/>
<dbReference type="GO" id="GO:0043565">
    <property type="term" value="F:sequence-specific DNA binding"/>
    <property type="evidence" value="ECO:0007669"/>
    <property type="project" value="InterPro"/>
</dbReference>
<accession>A0A6B8RYF2</accession>
<dbReference type="Pfam" id="PF12833">
    <property type="entry name" value="HTH_18"/>
    <property type="match status" value="1"/>
</dbReference>
<dbReference type="OrthoDB" id="2573719at2"/>
<dbReference type="Proteomes" id="UP000426246">
    <property type="component" value="Chromosome"/>
</dbReference>
<sequence length="279" mass="31938">MLPFLLAEVAHKENNAPLYAICVGSHDQKPIDRPTGYSEHQLFLCKRGSGAFKAQGKNETLLTQGMAYVLPAGVSHSYSALDESEEWELGFVAFNGKASEAFLEMLGERLMSPLDISRFESLWDKLSSLWHLIDLNRGNAYWETSKRVYDMLLFLLEEAAPARKFDKVNSKVAQPNTNLDAAVKLIHNHFEERLLLSNVARSVGYSVQHFHRLFVASYGVTPQRYILQLRMRKGKELFEEVSGITVEKVAQQLGMEPSYFIRMFKRTYGETPKVWNKRR</sequence>
<dbReference type="SUPFAM" id="SSF46689">
    <property type="entry name" value="Homeodomain-like"/>
    <property type="match status" value="2"/>
</dbReference>
<protein>
    <submittedName>
        <fullName evidence="5">AraC family transcriptional regulator</fullName>
    </submittedName>
</protein>
<gene>
    <name evidence="5" type="ORF">EHS13_15045</name>
</gene>
<name>A0A6B8RYF2_9BACL</name>
<keyword evidence="6" id="KW-1185">Reference proteome</keyword>
<dbReference type="Gene3D" id="1.10.10.60">
    <property type="entry name" value="Homeodomain-like"/>
    <property type="match status" value="2"/>
</dbReference>
<dbReference type="InterPro" id="IPR009057">
    <property type="entry name" value="Homeodomain-like_sf"/>
</dbReference>
<keyword evidence="3" id="KW-0804">Transcription</keyword>
<dbReference type="PROSITE" id="PS01124">
    <property type="entry name" value="HTH_ARAC_FAMILY_2"/>
    <property type="match status" value="1"/>
</dbReference>
<dbReference type="Pfam" id="PF02311">
    <property type="entry name" value="AraC_binding"/>
    <property type="match status" value="1"/>
</dbReference>
<dbReference type="InterPro" id="IPR037923">
    <property type="entry name" value="HTH-like"/>
</dbReference>
<dbReference type="SUPFAM" id="SSF51215">
    <property type="entry name" value="Regulatory protein AraC"/>
    <property type="match status" value="1"/>
</dbReference>
<organism evidence="5 6">
    <name type="scientific">Paenibacillus psychroresistens</name>
    <dbReference type="NCBI Taxonomy" id="1778678"/>
    <lineage>
        <taxon>Bacteria</taxon>
        <taxon>Bacillati</taxon>
        <taxon>Bacillota</taxon>
        <taxon>Bacilli</taxon>
        <taxon>Bacillales</taxon>
        <taxon>Paenibacillaceae</taxon>
        <taxon>Paenibacillus</taxon>
    </lineage>
</organism>
<evidence type="ECO:0000256" key="3">
    <source>
        <dbReference type="ARBA" id="ARBA00023163"/>
    </source>
</evidence>
<dbReference type="GO" id="GO:0003700">
    <property type="term" value="F:DNA-binding transcription factor activity"/>
    <property type="evidence" value="ECO:0007669"/>
    <property type="project" value="InterPro"/>
</dbReference>
<dbReference type="SMART" id="SM00342">
    <property type="entry name" value="HTH_ARAC"/>
    <property type="match status" value="1"/>
</dbReference>
<dbReference type="InterPro" id="IPR003313">
    <property type="entry name" value="AraC-bd"/>
</dbReference>
<keyword evidence="1" id="KW-0805">Transcription regulation</keyword>
<proteinExistence type="predicted"/>
<evidence type="ECO:0000256" key="2">
    <source>
        <dbReference type="ARBA" id="ARBA00023125"/>
    </source>
</evidence>
<dbReference type="EMBL" id="CP034235">
    <property type="protein sequence ID" value="QGR00107.1"/>
    <property type="molecule type" value="Genomic_DNA"/>
</dbReference>
<dbReference type="InterPro" id="IPR050204">
    <property type="entry name" value="AraC_XylS_family_regulators"/>
</dbReference>
<evidence type="ECO:0000313" key="6">
    <source>
        <dbReference type="Proteomes" id="UP000426246"/>
    </source>
</evidence>
<evidence type="ECO:0000259" key="4">
    <source>
        <dbReference type="PROSITE" id="PS01124"/>
    </source>
</evidence>
<reference evidence="6" key="1">
    <citation type="submission" date="2018-11" db="EMBL/GenBank/DDBJ databases">
        <title>Complete genome sequence of Paenibacillus sp. ML311-T8.</title>
        <authorList>
            <person name="Nam Y.-D."/>
            <person name="Kang J."/>
            <person name="Chung W.-H."/>
            <person name="Park Y.S."/>
        </authorList>
    </citation>
    <scope>NUCLEOTIDE SEQUENCE [LARGE SCALE GENOMIC DNA]</scope>
    <source>
        <strain evidence="6">ML311-T8</strain>
    </source>
</reference>
<evidence type="ECO:0000256" key="1">
    <source>
        <dbReference type="ARBA" id="ARBA00023015"/>
    </source>
</evidence>
<evidence type="ECO:0000313" key="5">
    <source>
        <dbReference type="EMBL" id="QGR00107.1"/>
    </source>
</evidence>
<dbReference type="InterPro" id="IPR018060">
    <property type="entry name" value="HTH_AraC"/>
</dbReference>
<dbReference type="PANTHER" id="PTHR46796">
    <property type="entry name" value="HTH-TYPE TRANSCRIPTIONAL ACTIVATOR RHAS-RELATED"/>
    <property type="match status" value="1"/>
</dbReference>